<dbReference type="InterPro" id="IPR014017">
    <property type="entry name" value="DNA_helicase_UvrD-like_C"/>
</dbReference>
<evidence type="ECO:0000256" key="4">
    <source>
        <dbReference type="ARBA" id="ARBA00022763"/>
    </source>
</evidence>
<dbReference type="GO" id="GO:0005829">
    <property type="term" value="C:cytosol"/>
    <property type="evidence" value="ECO:0007669"/>
    <property type="project" value="TreeGrafter"/>
</dbReference>
<dbReference type="GO" id="GO:0005524">
    <property type="term" value="F:ATP binding"/>
    <property type="evidence" value="ECO:0007669"/>
    <property type="project" value="UniProtKB-UniRule"/>
</dbReference>
<dbReference type="InterPro" id="IPR000212">
    <property type="entry name" value="DNA_helicase_UvrD/REP"/>
</dbReference>
<evidence type="ECO:0000256" key="11">
    <source>
        <dbReference type="ARBA" id="ARBA00023235"/>
    </source>
</evidence>
<evidence type="ECO:0000256" key="2">
    <source>
        <dbReference type="ARBA" id="ARBA00022722"/>
    </source>
</evidence>
<dbReference type="Gene3D" id="3.40.50.300">
    <property type="entry name" value="P-loop containing nucleotide triphosphate hydrolases"/>
    <property type="match status" value="3"/>
</dbReference>
<evidence type="ECO:0000256" key="5">
    <source>
        <dbReference type="ARBA" id="ARBA00022801"/>
    </source>
</evidence>
<keyword evidence="8 15" id="KW-0067">ATP-binding</keyword>
<keyword evidence="5 15" id="KW-0378">Hydrolase</keyword>
<keyword evidence="6 15" id="KW-0347">Helicase</keyword>
<dbReference type="InterPro" id="IPR027417">
    <property type="entry name" value="P-loop_NTPase"/>
</dbReference>
<dbReference type="Proteomes" id="UP000244893">
    <property type="component" value="Unassembled WGS sequence"/>
</dbReference>
<name>A0A2V1HRQ4_9MICO</name>
<comment type="similarity">
    <text evidence="1">Belongs to the helicase family. UvrD subfamily.</text>
</comment>
<keyword evidence="2" id="KW-0540">Nuclease</keyword>
<evidence type="ECO:0000313" key="19">
    <source>
        <dbReference type="Proteomes" id="UP000244893"/>
    </source>
</evidence>
<evidence type="ECO:0000256" key="7">
    <source>
        <dbReference type="ARBA" id="ARBA00022839"/>
    </source>
</evidence>
<evidence type="ECO:0000256" key="3">
    <source>
        <dbReference type="ARBA" id="ARBA00022741"/>
    </source>
</evidence>
<keyword evidence="10" id="KW-0234">DNA repair</keyword>
<dbReference type="Pfam" id="PF00580">
    <property type="entry name" value="UvrD-helicase"/>
    <property type="match status" value="1"/>
</dbReference>
<dbReference type="AlphaFoldDB" id="A0A2V1HRQ4"/>
<evidence type="ECO:0000256" key="6">
    <source>
        <dbReference type="ARBA" id="ARBA00022806"/>
    </source>
</evidence>
<accession>A0A2V1HRQ4</accession>
<dbReference type="PROSITE" id="PS51217">
    <property type="entry name" value="UVRD_HELICASE_CTER"/>
    <property type="match status" value="1"/>
</dbReference>
<dbReference type="Gene3D" id="1.10.10.160">
    <property type="match status" value="1"/>
</dbReference>
<comment type="catalytic activity">
    <reaction evidence="12">
        <text>Couples ATP hydrolysis with the unwinding of duplex DNA by translocating in the 3'-5' direction.</text>
        <dbReference type="EC" id="5.6.2.4"/>
    </reaction>
</comment>
<comment type="catalytic activity">
    <reaction evidence="14">
        <text>ATP + H2O = ADP + phosphate + H(+)</text>
        <dbReference type="Rhea" id="RHEA:13065"/>
        <dbReference type="ChEBI" id="CHEBI:15377"/>
        <dbReference type="ChEBI" id="CHEBI:15378"/>
        <dbReference type="ChEBI" id="CHEBI:30616"/>
        <dbReference type="ChEBI" id="CHEBI:43474"/>
        <dbReference type="ChEBI" id="CHEBI:456216"/>
        <dbReference type="EC" id="5.6.2.4"/>
    </reaction>
</comment>
<evidence type="ECO:0000256" key="10">
    <source>
        <dbReference type="ARBA" id="ARBA00023204"/>
    </source>
</evidence>
<dbReference type="GO" id="GO:0043138">
    <property type="term" value="F:3'-5' DNA helicase activity"/>
    <property type="evidence" value="ECO:0007669"/>
    <property type="project" value="UniProtKB-EC"/>
</dbReference>
<reference evidence="18 19" key="1">
    <citation type="submission" date="2018-05" db="EMBL/GenBank/DDBJ databases">
        <title>Amnibacterium sp. M8JJ-5, whole genome shotgun sequence.</title>
        <authorList>
            <person name="Tuo L."/>
        </authorList>
    </citation>
    <scope>NUCLEOTIDE SEQUENCE [LARGE SCALE GENOMIC DNA]</scope>
    <source>
        <strain evidence="18 19">M8JJ-5</strain>
    </source>
</reference>
<evidence type="ECO:0000313" key="18">
    <source>
        <dbReference type="EMBL" id="PVZ93789.1"/>
    </source>
</evidence>
<gene>
    <name evidence="18" type="ORF">DDQ50_08320</name>
</gene>
<protein>
    <recommendedName>
        <fullName evidence="13">DNA 3'-5' helicase</fullName>
        <ecNumber evidence="13">5.6.2.4</ecNumber>
    </recommendedName>
</protein>
<dbReference type="GO" id="GO:0003677">
    <property type="term" value="F:DNA binding"/>
    <property type="evidence" value="ECO:0007669"/>
    <property type="project" value="UniProtKB-KW"/>
</dbReference>
<keyword evidence="9" id="KW-0238">DNA-binding</keyword>
<dbReference type="EC" id="5.6.2.4" evidence="13"/>
<dbReference type="PANTHER" id="PTHR11070">
    <property type="entry name" value="UVRD / RECB / PCRA DNA HELICASE FAMILY MEMBER"/>
    <property type="match status" value="1"/>
</dbReference>
<keyword evidence="19" id="KW-1185">Reference proteome</keyword>
<evidence type="ECO:0000256" key="12">
    <source>
        <dbReference type="ARBA" id="ARBA00034617"/>
    </source>
</evidence>
<keyword evidence="11" id="KW-0413">Isomerase</keyword>
<feature type="domain" description="UvrD-like helicase C-terminal" evidence="17">
    <location>
        <begin position="314"/>
        <end position="611"/>
    </location>
</feature>
<dbReference type="GO" id="GO:0000725">
    <property type="term" value="P:recombinational repair"/>
    <property type="evidence" value="ECO:0007669"/>
    <property type="project" value="TreeGrafter"/>
</dbReference>
<evidence type="ECO:0000256" key="13">
    <source>
        <dbReference type="ARBA" id="ARBA00034808"/>
    </source>
</evidence>
<dbReference type="PROSITE" id="PS51198">
    <property type="entry name" value="UVRD_HELICASE_ATP_BIND"/>
    <property type="match status" value="1"/>
</dbReference>
<dbReference type="Pfam" id="PF12705">
    <property type="entry name" value="PDDEXK_1"/>
    <property type="match status" value="1"/>
</dbReference>
<evidence type="ECO:0000256" key="9">
    <source>
        <dbReference type="ARBA" id="ARBA00023125"/>
    </source>
</evidence>
<dbReference type="InterPro" id="IPR011604">
    <property type="entry name" value="PDDEXK-like_dom_sf"/>
</dbReference>
<dbReference type="SUPFAM" id="SSF52980">
    <property type="entry name" value="Restriction endonuclease-like"/>
    <property type="match status" value="1"/>
</dbReference>
<dbReference type="SUPFAM" id="SSF52540">
    <property type="entry name" value="P-loop containing nucleoside triphosphate hydrolases"/>
    <property type="match status" value="1"/>
</dbReference>
<sequence>MHASADPTTTALQVELDPSQRAVLALRDDESAVVIGAPGTGKTATLLELLAERVLSGRVAPSDALVLASSRVSATRLRDTIALRLGIALPGPLARTAASVASEIARADAVARGLEAPRLLTGAEQDLIFADLLSGYDEEGGGPAWPATLPAEVRRLGPFRTELRELLARVEEANLGTDGLRDLGAETGHPEWLAAADFFDDYHAVLDSYRSGSRDSTELLAEAAAIVNSGTASRMPRLVLVDDAQELTLGAIELLSAWARAGATVIAFGDPDIGVAGFRGGRADLLGSLDQHLGVPMRMLLLDQGYRSAGPIAALVAEVTSRVGAARTVLHRSPPAAIDAPIGEVVRIEAPTRAEEIARLARRLRELHVLGGVAWNSMAVVLRSGRHVPSFARGLSAAGVATRMNAAARSLREEWAADHLVRAVAVAIEADIEADTVADLLLGPFGGLDPLALRRLRLALRHEEVAGGGNRPGDALLVEAMAQPGRFATIDSPPARRAGRLAETLATVRALHESGATIEEMLWAVWERSGLAAQWAGQADGVGVLADEANRHLDSVVSLFASAQRYVERTPDRPPIEFIAEFRAAELPEDSLVALSRPDAVLVCAPSAVVGAEFDVVAVSALQDGIWPNLRLRSSLLHADRLGPAVEGVPLAVLDDRRQVLHDELRMFALSASRARRTLIISNVSSADEQPSPLVRLVPDDAPQATISDPLTLRGMVGALRRELAGRAGESASPAASALSRLAHESVPGADPASWYGLAAPSTDAPLVDLDDAEARVSVSPSRLGAVEKSPLGWFIDTMSAAPSGFHADLGTLLHSAMETLSTTPGAALDTDAVMEVVDARWHEFRFDSEWESEYQRSRARIRAAGLADYLSSFERDGHRLAGAETAFTFELGQAVVVGKIDRIEHTAAGSVVIVDLKTGTTFPRDDELPTHAQLGLYQLAAVHGGIEGMPEGAEFGGAKLLFVSSGVRGKLYREKEQPALGPEQLEEFRARVRSAAETMAGTLFPGVDGLAERDPLAGYPYRVHLIPAVSS</sequence>
<organism evidence="18 19">
    <name type="scientific">Amnibacterium flavum</name>
    <dbReference type="NCBI Taxonomy" id="2173173"/>
    <lineage>
        <taxon>Bacteria</taxon>
        <taxon>Bacillati</taxon>
        <taxon>Actinomycetota</taxon>
        <taxon>Actinomycetes</taxon>
        <taxon>Micrococcales</taxon>
        <taxon>Microbacteriaceae</taxon>
        <taxon>Amnibacterium</taxon>
    </lineage>
</organism>
<dbReference type="InterPro" id="IPR011335">
    <property type="entry name" value="Restrct_endonuc-II-like"/>
</dbReference>
<feature type="binding site" evidence="15">
    <location>
        <begin position="36"/>
        <end position="43"/>
    </location>
    <ligand>
        <name>ATP</name>
        <dbReference type="ChEBI" id="CHEBI:30616"/>
    </ligand>
</feature>
<keyword evidence="3 15" id="KW-0547">Nucleotide-binding</keyword>
<keyword evidence="4" id="KW-0227">DNA damage</keyword>
<evidence type="ECO:0000259" key="16">
    <source>
        <dbReference type="PROSITE" id="PS51198"/>
    </source>
</evidence>
<dbReference type="RefSeq" id="WP_116756303.1">
    <property type="nucleotide sequence ID" value="NZ_JBHUEX010000001.1"/>
</dbReference>
<dbReference type="InterPro" id="IPR014016">
    <property type="entry name" value="UvrD-like_ATP-bd"/>
</dbReference>
<evidence type="ECO:0000259" key="17">
    <source>
        <dbReference type="PROSITE" id="PS51217"/>
    </source>
</evidence>
<feature type="domain" description="UvrD-like helicase ATP-binding" evidence="16">
    <location>
        <begin position="15"/>
        <end position="309"/>
    </location>
</feature>
<dbReference type="GO" id="GO:0033202">
    <property type="term" value="C:DNA helicase complex"/>
    <property type="evidence" value="ECO:0007669"/>
    <property type="project" value="TreeGrafter"/>
</dbReference>
<dbReference type="InterPro" id="IPR013986">
    <property type="entry name" value="DExx_box_DNA_helicase_dom_sf"/>
</dbReference>
<dbReference type="PANTHER" id="PTHR11070:SF59">
    <property type="entry name" value="DNA 3'-5' HELICASE"/>
    <property type="match status" value="1"/>
</dbReference>
<keyword evidence="7" id="KW-0269">Exonuclease</keyword>
<evidence type="ECO:0000256" key="1">
    <source>
        <dbReference type="ARBA" id="ARBA00009922"/>
    </source>
</evidence>
<evidence type="ECO:0000256" key="15">
    <source>
        <dbReference type="PROSITE-ProRule" id="PRU00560"/>
    </source>
</evidence>
<comment type="caution">
    <text evidence="18">The sequence shown here is derived from an EMBL/GenBank/DDBJ whole genome shotgun (WGS) entry which is preliminary data.</text>
</comment>
<evidence type="ECO:0000256" key="8">
    <source>
        <dbReference type="ARBA" id="ARBA00022840"/>
    </source>
</evidence>
<proteinExistence type="inferred from homology"/>
<dbReference type="GO" id="GO:0004527">
    <property type="term" value="F:exonuclease activity"/>
    <property type="evidence" value="ECO:0007669"/>
    <property type="project" value="UniProtKB-KW"/>
</dbReference>
<dbReference type="InterPro" id="IPR038726">
    <property type="entry name" value="PDDEXK_AddAB-type"/>
</dbReference>
<evidence type="ECO:0000256" key="14">
    <source>
        <dbReference type="ARBA" id="ARBA00048988"/>
    </source>
</evidence>
<dbReference type="OrthoDB" id="5240387at2"/>
<dbReference type="Gene3D" id="3.90.320.10">
    <property type="match status" value="1"/>
</dbReference>
<dbReference type="EMBL" id="QEOP01000002">
    <property type="protein sequence ID" value="PVZ93789.1"/>
    <property type="molecule type" value="Genomic_DNA"/>
</dbReference>